<dbReference type="Proteomes" id="UP000827986">
    <property type="component" value="Unassembled WGS sequence"/>
</dbReference>
<gene>
    <name evidence="2" type="ORF">KIL84_007465</name>
</gene>
<name>A0A9D3X1D1_9SAUR</name>
<feature type="region of interest" description="Disordered" evidence="1">
    <location>
        <begin position="157"/>
        <end position="201"/>
    </location>
</feature>
<reference evidence="2" key="1">
    <citation type="submission" date="2021-09" db="EMBL/GenBank/DDBJ databases">
        <title>The genome of Mauremys mutica provides insights into the evolution of semi-aquatic lifestyle.</title>
        <authorList>
            <person name="Gong S."/>
            <person name="Gao Y."/>
        </authorList>
    </citation>
    <scope>NUCLEOTIDE SEQUENCE</scope>
    <source>
        <strain evidence="2">MM-2020</strain>
        <tissue evidence="2">Muscle</tissue>
    </source>
</reference>
<feature type="region of interest" description="Disordered" evidence="1">
    <location>
        <begin position="67"/>
        <end position="88"/>
    </location>
</feature>
<proteinExistence type="predicted"/>
<evidence type="ECO:0000313" key="3">
    <source>
        <dbReference type="Proteomes" id="UP000827986"/>
    </source>
</evidence>
<sequence>MAGAESISLQLPMRAREMSPMTAGDVRRALLLKSAGTLVAGCRRVAVSGGAALQPGALGSTSLCEPPAGRTGAAGAGPARSSAGAGGFSAGCRLSRRCFLGRRLDAGRPRGDEAGFPGGRAGAHRLLPRVAAASEEAAALARVFFFGTGKPRRLRLTRAQRTSGARQTPRADPCSRRRLTPSSAGPGGPAHRGGGAARDGRRIALRYS</sequence>
<feature type="compositionally biased region" description="Gly residues" evidence="1">
    <location>
        <begin position="185"/>
        <end position="197"/>
    </location>
</feature>
<feature type="compositionally biased region" description="Low complexity" evidence="1">
    <location>
        <begin position="67"/>
        <end position="83"/>
    </location>
</feature>
<protein>
    <submittedName>
        <fullName evidence="2">Uncharacterized protein</fullName>
    </submittedName>
</protein>
<evidence type="ECO:0000313" key="2">
    <source>
        <dbReference type="EMBL" id="KAH1171847.1"/>
    </source>
</evidence>
<comment type="caution">
    <text evidence="2">The sequence shown here is derived from an EMBL/GenBank/DDBJ whole genome shotgun (WGS) entry which is preliminary data.</text>
</comment>
<accession>A0A9D3X1D1</accession>
<dbReference type="AlphaFoldDB" id="A0A9D3X1D1"/>
<evidence type="ECO:0000256" key="1">
    <source>
        <dbReference type="SAM" id="MobiDB-lite"/>
    </source>
</evidence>
<keyword evidence="3" id="KW-1185">Reference proteome</keyword>
<organism evidence="2 3">
    <name type="scientific">Mauremys mutica</name>
    <name type="common">yellowpond turtle</name>
    <dbReference type="NCBI Taxonomy" id="74926"/>
    <lineage>
        <taxon>Eukaryota</taxon>
        <taxon>Metazoa</taxon>
        <taxon>Chordata</taxon>
        <taxon>Craniata</taxon>
        <taxon>Vertebrata</taxon>
        <taxon>Euteleostomi</taxon>
        <taxon>Archelosauria</taxon>
        <taxon>Testudinata</taxon>
        <taxon>Testudines</taxon>
        <taxon>Cryptodira</taxon>
        <taxon>Durocryptodira</taxon>
        <taxon>Testudinoidea</taxon>
        <taxon>Geoemydidae</taxon>
        <taxon>Geoemydinae</taxon>
        <taxon>Mauremys</taxon>
    </lineage>
</organism>
<dbReference type="EMBL" id="JAHDVG010000483">
    <property type="protein sequence ID" value="KAH1171847.1"/>
    <property type="molecule type" value="Genomic_DNA"/>
</dbReference>